<keyword evidence="4 6" id="KW-0472">Membrane</keyword>
<feature type="compositionally biased region" description="Polar residues" evidence="5">
    <location>
        <begin position="311"/>
        <end position="321"/>
    </location>
</feature>
<proteinExistence type="predicted"/>
<comment type="caution">
    <text evidence="7">The sequence shown here is derived from an EMBL/GenBank/DDBJ whole genome shotgun (WGS) entry which is preliminary data.</text>
</comment>
<dbReference type="OrthoDB" id="3800054at2759"/>
<feature type="region of interest" description="Disordered" evidence="5">
    <location>
        <begin position="110"/>
        <end position="134"/>
    </location>
</feature>
<evidence type="ECO:0000256" key="5">
    <source>
        <dbReference type="SAM" id="MobiDB-lite"/>
    </source>
</evidence>
<organism evidence="7 8">
    <name type="scientific">Polyplosphaeria fusca</name>
    <dbReference type="NCBI Taxonomy" id="682080"/>
    <lineage>
        <taxon>Eukaryota</taxon>
        <taxon>Fungi</taxon>
        <taxon>Dikarya</taxon>
        <taxon>Ascomycota</taxon>
        <taxon>Pezizomycotina</taxon>
        <taxon>Dothideomycetes</taxon>
        <taxon>Pleosporomycetidae</taxon>
        <taxon>Pleosporales</taxon>
        <taxon>Tetraplosphaeriaceae</taxon>
        <taxon>Polyplosphaeria</taxon>
    </lineage>
</organism>
<dbReference type="EMBL" id="ML996164">
    <property type="protein sequence ID" value="KAF2733268.1"/>
    <property type="molecule type" value="Genomic_DNA"/>
</dbReference>
<dbReference type="Proteomes" id="UP000799444">
    <property type="component" value="Unassembled WGS sequence"/>
</dbReference>
<keyword evidence="2 6" id="KW-0812">Transmembrane</keyword>
<evidence type="ECO:0000256" key="2">
    <source>
        <dbReference type="ARBA" id="ARBA00022692"/>
    </source>
</evidence>
<evidence type="ECO:0000256" key="1">
    <source>
        <dbReference type="ARBA" id="ARBA00004167"/>
    </source>
</evidence>
<dbReference type="PROSITE" id="PS51257">
    <property type="entry name" value="PROKAR_LIPOPROTEIN"/>
    <property type="match status" value="1"/>
</dbReference>
<feature type="compositionally biased region" description="Polar residues" evidence="5">
    <location>
        <begin position="110"/>
        <end position="119"/>
    </location>
</feature>
<sequence length="329" mass="34544">MRIFLDQSQSCSSGEQWYVCAPNGFTGCCAVDACTQSDGCPDSDSPASSTPSSASTPPLTSNEPTPPPASPTTVQSQASSVREESSPPTSASLVQTIASVSEGQTVFITVTRDPTSTVQPPGALPTNEDRPEGGSVPVAPIAGGVVGGVVVLAIVLFLLFFARRRKSVRETKRATLPPSYADMDMSEHLRGATNGDAVVAGTIKRSETIIDEKTGRKDDNDDAVPQLDSTMIRPTNELGGEPMDNFAELPASDMTKKTTAASVAGPAVSPRKSNGGDEHIMSWAQYNSASNRDPSARLSYPHDTPDASAAVWSNMSPTTIRQEPKRDTG</sequence>
<comment type="subcellular location">
    <subcellularLocation>
        <location evidence="1">Membrane</location>
        <topology evidence="1">Single-pass membrane protein</topology>
    </subcellularLocation>
</comment>
<gene>
    <name evidence="7" type="ORF">EJ04DRAFT_553514</name>
</gene>
<feature type="region of interest" description="Disordered" evidence="5">
    <location>
        <begin position="37"/>
        <end position="92"/>
    </location>
</feature>
<name>A0A9P4QXW9_9PLEO</name>
<keyword evidence="3 6" id="KW-1133">Transmembrane helix</keyword>
<dbReference type="AlphaFoldDB" id="A0A9P4QXW9"/>
<feature type="compositionally biased region" description="Polar residues" evidence="5">
    <location>
        <begin position="71"/>
        <end position="92"/>
    </location>
</feature>
<feature type="transmembrane region" description="Helical" evidence="6">
    <location>
        <begin position="141"/>
        <end position="162"/>
    </location>
</feature>
<dbReference type="InterPro" id="IPR051694">
    <property type="entry name" value="Immunoregulatory_rcpt-like"/>
</dbReference>
<evidence type="ECO:0000256" key="3">
    <source>
        <dbReference type="ARBA" id="ARBA00022989"/>
    </source>
</evidence>
<dbReference type="GO" id="GO:0016020">
    <property type="term" value="C:membrane"/>
    <property type="evidence" value="ECO:0007669"/>
    <property type="project" value="UniProtKB-SubCell"/>
</dbReference>
<dbReference type="PANTHER" id="PTHR15549">
    <property type="entry name" value="PAIRED IMMUNOGLOBULIN-LIKE TYPE 2 RECEPTOR"/>
    <property type="match status" value="1"/>
</dbReference>
<keyword evidence="8" id="KW-1185">Reference proteome</keyword>
<feature type="compositionally biased region" description="Low complexity" evidence="5">
    <location>
        <begin position="42"/>
        <end position="63"/>
    </location>
</feature>
<feature type="region of interest" description="Disordered" evidence="5">
    <location>
        <begin position="287"/>
        <end position="329"/>
    </location>
</feature>
<evidence type="ECO:0000256" key="4">
    <source>
        <dbReference type="ARBA" id="ARBA00023136"/>
    </source>
</evidence>
<evidence type="ECO:0000256" key="6">
    <source>
        <dbReference type="SAM" id="Phobius"/>
    </source>
</evidence>
<accession>A0A9P4QXW9</accession>
<evidence type="ECO:0000313" key="8">
    <source>
        <dbReference type="Proteomes" id="UP000799444"/>
    </source>
</evidence>
<protein>
    <submittedName>
        <fullName evidence="7">Uncharacterized protein</fullName>
    </submittedName>
</protein>
<reference evidence="7" key="1">
    <citation type="journal article" date="2020" name="Stud. Mycol.">
        <title>101 Dothideomycetes genomes: a test case for predicting lifestyles and emergence of pathogens.</title>
        <authorList>
            <person name="Haridas S."/>
            <person name="Albert R."/>
            <person name="Binder M."/>
            <person name="Bloem J."/>
            <person name="Labutti K."/>
            <person name="Salamov A."/>
            <person name="Andreopoulos B."/>
            <person name="Baker S."/>
            <person name="Barry K."/>
            <person name="Bills G."/>
            <person name="Bluhm B."/>
            <person name="Cannon C."/>
            <person name="Castanera R."/>
            <person name="Culley D."/>
            <person name="Daum C."/>
            <person name="Ezra D."/>
            <person name="Gonzalez J."/>
            <person name="Henrissat B."/>
            <person name="Kuo A."/>
            <person name="Liang C."/>
            <person name="Lipzen A."/>
            <person name="Lutzoni F."/>
            <person name="Magnuson J."/>
            <person name="Mondo S."/>
            <person name="Nolan M."/>
            <person name="Ohm R."/>
            <person name="Pangilinan J."/>
            <person name="Park H.-J."/>
            <person name="Ramirez L."/>
            <person name="Alfaro M."/>
            <person name="Sun H."/>
            <person name="Tritt A."/>
            <person name="Yoshinaga Y."/>
            <person name="Zwiers L.-H."/>
            <person name="Turgeon B."/>
            <person name="Goodwin S."/>
            <person name="Spatafora J."/>
            <person name="Crous P."/>
            <person name="Grigoriev I."/>
        </authorList>
    </citation>
    <scope>NUCLEOTIDE SEQUENCE</scope>
    <source>
        <strain evidence="7">CBS 125425</strain>
    </source>
</reference>
<evidence type="ECO:0000313" key="7">
    <source>
        <dbReference type="EMBL" id="KAF2733268.1"/>
    </source>
</evidence>
<dbReference type="GO" id="GO:0071944">
    <property type="term" value="C:cell periphery"/>
    <property type="evidence" value="ECO:0007669"/>
    <property type="project" value="UniProtKB-ARBA"/>
</dbReference>